<evidence type="ECO:0000256" key="1">
    <source>
        <dbReference type="SAM" id="MobiDB-lite"/>
    </source>
</evidence>
<organism evidence="2 3">
    <name type="scientific">Actinidia rufa</name>
    <dbReference type="NCBI Taxonomy" id="165716"/>
    <lineage>
        <taxon>Eukaryota</taxon>
        <taxon>Viridiplantae</taxon>
        <taxon>Streptophyta</taxon>
        <taxon>Embryophyta</taxon>
        <taxon>Tracheophyta</taxon>
        <taxon>Spermatophyta</taxon>
        <taxon>Magnoliopsida</taxon>
        <taxon>eudicotyledons</taxon>
        <taxon>Gunneridae</taxon>
        <taxon>Pentapetalae</taxon>
        <taxon>asterids</taxon>
        <taxon>Ericales</taxon>
        <taxon>Actinidiaceae</taxon>
        <taxon>Actinidia</taxon>
    </lineage>
</organism>
<name>A0A7J0D9A8_9ERIC</name>
<keyword evidence="3" id="KW-1185">Reference proteome</keyword>
<proteinExistence type="predicted"/>
<dbReference type="Proteomes" id="UP000585474">
    <property type="component" value="Unassembled WGS sequence"/>
</dbReference>
<accession>A0A7J0D9A8</accession>
<dbReference type="EMBL" id="BJWL01000107">
    <property type="protein sequence ID" value="GFS30256.1"/>
    <property type="molecule type" value="Genomic_DNA"/>
</dbReference>
<gene>
    <name evidence="2" type="ORF">Acr_00g0011000</name>
</gene>
<evidence type="ECO:0000313" key="2">
    <source>
        <dbReference type="EMBL" id="GFS30256.1"/>
    </source>
</evidence>
<reference evidence="3" key="1">
    <citation type="submission" date="2019-07" db="EMBL/GenBank/DDBJ databases">
        <title>De Novo Assembly of kiwifruit Actinidia rufa.</title>
        <authorList>
            <person name="Sugita-Konishi S."/>
            <person name="Sato K."/>
            <person name="Mori E."/>
            <person name="Abe Y."/>
            <person name="Kisaki G."/>
            <person name="Hamano K."/>
            <person name="Suezawa K."/>
            <person name="Otani M."/>
            <person name="Fukuda T."/>
            <person name="Manabe T."/>
            <person name="Gomi K."/>
            <person name="Tabuchi M."/>
            <person name="Akimitsu K."/>
            <person name="Kataoka I."/>
        </authorList>
    </citation>
    <scope>NUCLEOTIDE SEQUENCE [LARGE SCALE GENOMIC DNA]</scope>
    <source>
        <strain evidence="3">cv. Fuchu</strain>
    </source>
</reference>
<protein>
    <submittedName>
        <fullName evidence="2">Uncharacterized protein</fullName>
    </submittedName>
</protein>
<feature type="region of interest" description="Disordered" evidence="1">
    <location>
        <begin position="1"/>
        <end position="36"/>
    </location>
</feature>
<feature type="compositionally biased region" description="Basic and acidic residues" evidence="1">
    <location>
        <begin position="1"/>
        <end position="13"/>
    </location>
</feature>
<comment type="caution">
    <text evidence="2">The sequence shown here is derived from an EMBL/GenBank/DDBJ whole genome shotgun (WGS) entry which is preliminary data.</text>
</comment>
<evidence type="ECO:0000313" key="3">
    <source>
        <dbReference type="Proteomes" id="UP000585474"/>
    </source>
</evidence>
<dbReference type="AlphaFoldDB" id="A0A7J0D9A8"/>
<sequence>MENQLHTRQEKGGRLLVDAPLQEKAKATKPTDGESHLDKAMRRMVLKMEEMTQILVANNLKLHANRVDESLSEVQAIERDVLPRGSQTVASSKHKDPSRRAISGVDLHHLLNAKKSKEGADLRVKLAVDYAIKV</sequence>
<feature type="compositionally biased region" description="Basic and acidic residues" evidence="1">
    <location>
        <begin position="21"/>
        <end position="36"/>
    </location>
</feature>